<dbReference type="InterPro" id="IPR013763">
    <property type="entry name" value="Cyclin-like_dom"/>
</dbReference>
<dbReference type="EMBL" id="JAXIOK010000003">
    <property type="protein sequence ID" value="KAK4776009.1"/>
    <property type="molecule type" value="Genomic_DNA"/>
</dbReference>
<dbReference type="Gene3D" id="1.10.472.10">
    <property type="entry name" value="Cyclin-like"/>
    <property type="match status" value="2"/>
</dbReference>
<gene>
    <name evidence="8" type="ORF">SAY87_023970</name>
</gene>
<evidence type="ECO:0008006" key="10">
    <source>
        <dbReference type="Google" id="ProtNLM"/>
    </source>
</evidence>
<protein>
    <recommendedName>
        <fullName evidence="10">Cyclin N-terminal domain-containing protein</fullName>
    </recommendedName>
</protein>
<feature type="domain" description="Cyclin C-terminal" evidence="7">
    <location>
        <begin position="198"/>
        <end position="314"/>
    </location>
</feature>
<evidence type="ECO:0000256" key="5">
    <source>
        <dbReference type="RuleBase" id="RU000383"/>
    </source>
</evidence>
<dbReference type="AlphaFoldDB" id="A0AAN7L242"/>
<feature type="domain" description="Cyclin-like" evidence="6">
    <location>
        <begin position="99"/>
        <end position="189"/>
    </location>
</feature>
<evidence type="ECO:0000256" key="1">
    <source>
        <dbReference type="ARBA" id="ARBA00009065"/>
    </source>
</evidence>
<evidence type="ECO:0000259" key="6">
    <source>
        <dbReference type="SMART" id="SM00385"/>
    </source>
</evidence>
<dbReference type="InterPro" id="IPR004367">
    <property type="entry name" value="Cyclin_C-dom"/>
</dbReference>
<dbReference type="CDD" id="cd20544">
    <property type="entry name" value="CYCLIN_AtCycD-like_rpt2"/>
    <property type="match status" value="1"/>
</dbReference>
<keyword evidence="2" id="KW-0132">Cell division</keyword>
<keyword evidence="3 5" id="KW-0195">Cyclin</keyword>
<dbReference type="InterPro" id="IPR048258">
    <property type="entry name" value="Cyclins_cyclin-box"/>
</dbReference>
<dbReference type="InterPro" id="IPR039361">
    <property type="entry name" value="Cyclin"/>
</dbReference>
<dbReference type="InterPro" id="IPR036915">
    <property type="entry name" value="Cyclin-like_sf"/>
</dbReference>
<evidence type="ECO:0000259" key="7">
    <source>
        <dbReference type="SMART" id="SM01332"/>
    </source>
</evidence>
<organism evidence="8 9">
    <name type="scientific">Trapa incisa</name>
    <dbReference type="NCBI Taxonomy" id="236973"/>
    <lineage>
        <taxon>Eukaryota</taxon>
        <taxon>Viridiplantae</taxon>
        <taxon>Streptophyta</taxon>
        <taxon>Embryophyta</taxon>
        <taxon>Tracheophyta</taxon>
        <taxon>Spermatophyta</taxon>
        <taxon>Magnoliopsida</taxon>
        <taxon>eudicotyledons</taxon>
        <taxon>Gunneridae</taxon>
        <taxon>Pentapetalae</taxon>
        <taxon>rosids</taxon>
        <taxon>malvids</taxon>
        <taxon>Myrtales</taxon>
        <taxon>Lythraceae</taxon>
        <taxon>Trapa</taxon>
    </lineage>
</organism>
<reference evidence="8 9" key="1">
    <citation type="journal article" date="2023" name="Hortic Res">
        <title>Pangenome of water caltrop reveals structural variations and asymmetric subgenome divergence after allopolyploidization.</title>
        <authorList>
            <person name="Zhang X."/>
            <person name="Chen Y."/>
            <person name="Wang L."/>
            <person name="Yuan Y."/>
            <person name="Fang M."/>
            <person name="Shi L."/>
            <person name="Lu R."/>
            <person name="Comes H.P."/>
            <person name="Ma Y."/>
            <person name="Chen Y."/>
            <person name="Huang G."/>
            <person name="Zhou Y."/>
            <person name="Zheng Z."/>
            <person name="Qiu Y."/>
        </authorList>
    </citation>
    <scope>NUCLEOTIDE SEQUENCE [LARGE SCALE GENOMIC DNA]</scope>
    <source>
        <tissue evidence="8">Roots</tissue>
    </source>
</reference>
<evidence type="ECO:0000256" key="3">
    <source>
        <dbReference type="ARBA" id="ARBA00023127"/>
    </source>
</evidence>
<dbReference type="FunFam" id="1.10.472.10:FF:000060">
    <property type="entry name" value="D6-type cyclin"/>
    <property type="match status" value="1"/>
</dbReference>
<evidence type="ECO:0000256" key="2">
    <source>
        <dbReference type="ARBA" id="ARBA00022618"/>
    </source>
</evidence>
<dbReference type="Proteomes" id="UP001345219">
    <property type="component" value="Chromosome 18"/>
</dbReference>
<dbReference type="SMART" id="SM01332">
    <property type="entry name" value="Cyclin_C"/>
    <property type="match status" value="1"/>
</dbReference>
<dbReference type="CDD" id="cd20543">
    <property type="entry name" value="CYCLIN_AtCycD-like_rpt1"/>
    <property type="match status" value="1"/>
</dbReference>
<dbReference type="Pfam" id="PF02984">
    <property type="entry name" value="Cyclin_C"/>
    <property type="match status" value="1"/>
</dbReference>
<sequence length="375" mass="43105">MTRAPGLFFSEEEHAQHQLQAPALFLNDLLLCEEEQQVIDDEEEEFEIDERGKDPPFPWEEDCDDLLHSLISKQTETRPCYNDLIYDEPLMVIRKQAVEWILRVHSLNGFSALTAVVAVNYFDRFLLSHRFQREKPWLGQLVAVACLSLAAKVEETHLPLQLLLHLQIEESVYLFESKTIQRMELLVLSTLGWRMNPVTPLAFFDHFRRKMHFRLDTSLNWEFFWRCERLILSILTDVRLLACLPSTLASAAMLYIVKEVEPFGSDAFTDLLTCLLEMNKENVHQCFELLAESSGNHFCSLKNGSKRRKLSIPSSPIGVIDASFSSESSNDSWAMTSSISLLREPNFKRGRAQDHNMQAGLPLPSLRSFLHGCSQ</sequence>
<proteinExistence type="inferred from homology"/>
<dbReference type="SUPFAM" id="SSF47954">
    <property type="entry name" value="Cyclin-like"/>
    <property type="match status" value="2"/>
</dbReference>
<keyword evidence="4" id="KW-0131">Cell cycle</keyword>
<keyword evidence="9" id="KW-1185">Reference proteome</keyword>
<comment type="caution">
    <text evidence="8">The sequence shown here is derived from an EMBL/GenBank/DDBJ whole genome shotgun (WGS) entry which is preliminary data.</text>
</comment>
<dbReference type="Pfam" id="PF00134">
    <property type="entry name" value="Cyclin_N"/>
    <property type="match status" value="1"/>
</dbReference>
<evidence type="ECO:0000313" key="9">
    <source>
        <dbReference type="Proteomes" id="UP001345219"/>
    </source>
</evidence>
<evidence type="ECO:0000313" key="8">
    <source>
        <dbReference type="EMBL" id="KAK4776009.1"/>
    </source>
</evidence>
<dbReference type="GO" id="GO:0051301">
    <property type="term" value="P:cell division"/>
    <property type="evidence" value="ECO:0007669"/>
    <property type="project" value="UniProtKB-KW"/>
</dbReference>
<dbReference type="PROSITE" id="PS00292">
    <property type="entry name" value="CYCLINS"/>
    <property type="match status" value="1"/>
</dbReference>
<name>A0AAN7L242_9MYRT</name>
<accession>A0AAN7L242</accession>
<dbReference type="SMART" id="SM00385">
    <property type="entry name" value="CYCLIN"/>
    <property type="match status" value="1"/>
</dbReference>
<comment type="similarity">
    <text evidence="1">Belongs to the cyclin family. Cyclin D subfamily.</text>
</comment>
<dbReference type="InterPro" id="IPR006671">
    <property type="entry name" value="Cyclin_N"/>
</dbReference>
<dbReference type="PANTHER" id="PTHR10177">
    <property type="entry name" value="CYCLINS"/>
    <property type="match status" value="1"/>
</dbReference>
<evidence type="ECO:0000256" key="4">
    <source>
        <dbReference type="ARBA" id="ARBA00023306"/>
    </source>
</evidence>